<name>A0A6L9S852_9ACTN</name>
<comment type="caution">
    <text evidence="1">The sequence shown here is derived from an EMBL/GenBank/DDBJ whole genome shotgun (WGS) entry which is preliminary data.</text>
</comment>
<proteinExistence type="predicted"/>
<evidence type="ECO:0000313" key="1">
    <source>
        <dbReference type="EMBL" id="NEE00764.1"/>
    </source>
</evidence>
<dbReference type="AlphaFoldDB" id="A0A6L9S852"/>
<dbReference type="RefSeq" id="WP_163737197.1">
    <property type="nucleotide sequence ID" value="NZ_JAAGOA010000006.1"/>
</dbReference>
<keyword evidence="2" id="KW-1185">Reference proteome</keyword>
<gene>
    <name evidence="1" type="ORF">G1H10_11350</name>
</gene>
<organism evidence="1 2">
    <name type="scientific">Phytoactinopolyspora halotolerans</name>
    <dbReference type="NCBI Taxonomy" id="1981512"/>
    <lineage>
        <taxon>Bacteria</taxon>
        <taxon>Bacillati</taxon>
        <taxon>Actinomycetota</taxon>
        <taxon>Actinomycetes</taxon>
        <taxon>Jiangellales</taxon>
        <taxon>Jiangellaceae</taxon>
        <taxon>Phytoactinopolyspora</taxon>
    </lineage>
</organism>
<protein>
    <submittedName>
        <fullName evidence="1">Uncharacterized protein</fullName>
    </submittedName>
</protein>
<evidence type="ECO:0000313" key="2">
    <source>
        <dbReference type="Proteomes" id="UP000475214"/>
    </source>
</evidence>
<accession>A0A6L9S852</accession>
<sequence length="68" mass="7746">MTNEVGVISGELELRTSCADDGVLTLAIRYAGADEWYTIQGHDYRVHDVRDHEVIHRLLVNVLERPRA</sequence>
<reference evidence="1 2" key="1">
    <citation type="submission" date="2020-02" db="EMBL/GenBank/DDBJ databases">
        <authorList>
            <person name="Li X.-J."/>
            <person name="Han X.-M."/>
        </authorList>
    </citation>
    <scope>NUCLEOTIDE SEQUENCE [LARGE SCALE GENOMIC DNA]</scope>
    <source>
        <strain evidence="1 2">CCTCC AB 2017055</strain>
    </source>
</reference>
<dbReference type="Proteomes" id="UP000475214">
    <property type="component" value="Unassembled WGS sequence"/>
</dbReference>
<dbReference type="EMBL" id="JAAGOA010000006">
    <property type="protein sequence ID" value="NEE00764.1"/>
    <property type="molecule type" value="Genomic_DNA"/>
</dbReference>